<dbReference type="KEGG" id="kmn:HW532_11875"/>
<organism evidence="6 7">
    <name type="scientific">Kaustia mangrovi</name>
    <dbReference type="NCBI Taxonomy" id="2593653"/>
    <lineage>
        <taxon>Bacteria</taxon>
        <taxon>Pseudomonadati</taxon>
        <taxon>Pseudomonadota</taxon>
        <taxon>Alphaproteobacteria</taxon>
        <taxon>Hyphomicrobiales</taxon>
        <taxon>Parvibaculaceae</taxon>
        <taxon>Kaustia</taxon>
    </lineage>
</organism>
<dbReference type="SUPFAM" id="SSF52172">
    <property type="entry name" value="CheY-like"/>
    <property type="match status" value="1"/>
</dbReference>
<dbReference type="PROSITE" id="PS51755">
    <property type="entry name" value="OMPR_PHOB"/>
    <property type="match status" value="1"/>
</dbReference>
<evidence type="ECO:0000259" key="5">
    <source>
        <dbReference type="PROSITE" id="PS51755"/>
    </source>
</evidence>
<dbReference type="Pfam" id="PF00486">
    <property type="entry name" value="Trans_reg_C"/>
    <property type="match status" value="1"/>
</dbReference>
<dbReference type="PROSITE" id="PS50110">
    <property type="entry name" value="RESPONSE_REGULATORY"/>
    <property type="match status" value="1"/>
</dbReference>
<proteinExistence type="predicted"/>
<dbReference type="GO" id="GO:0032993">
    <property type="term" value="C:protein-DNA complex"/>
    <property type="evidence" value="ECO:0007669"/>
    <property type="project" value="TreeGrafter"/>
</dbReference>
<name>A0A7S8C4P8_9HYPH</name>
<dbReference type="Pfam" id="PF00072">
    <property type="entry name" value="Response_reg"/>
    <property type="match status" value="1"/>
</dbReference>
<evidence type="ECO:0000256" key="1">
    <source>
        <dbReference type="ARBA" id="ARBA00023125"/>
    </source>
</evidence>
<feature type="domain" description="OmpR/PhoB-type" evidence="5">
    <location>
        <begin position="124"/>
        <end position="222"/>
    </location>
</feature>
<evidence type="ECO:0000256" key="2">
    <source>
        <dbReference type="PROSITE-ProRule" id="PRU00169"/>
    </source>
</evidence>
<sequence length="225" mass="24539">MRILEVEDEPELAGLVVEAFRKAGTAIDGVGTLGDARAAMRAVHYGCIILDLGMPDGNGIDFLRDLRARDIKTPIIILTARDAIEDRVAGLNAGADDYLLKPFHMSELVARVNALLRRPGDMLGPALACGNVRIELASREVRVDGAGLTVPRRELAMLEMLMRRAGKVVLKDAMESDLYGFGEEIESNAVEVNMHRLRKRLARAGADIEIHTVRGVGYILLDAGR</sequence>
<dbReference type="Gene3D" id="1.10.10.10">
    <property type="entry name" value="Winged helix-like DNA-binding domain superfamily/Winged helix DNA-binding domain"/>
    <property type="match status" value="1"/>
</dbReference>
<dbReference type="CDD" id="cd00383">
    <property type="entry name" value="trans_reg_C"/>
    <property type="match status" value="1"/>
</dbReference>
<gene>
    <name evidence="6" type="ORF">HW532_11875</name>
</gene>
<dbReference type="CDD" id="cd17624">
    <property type="entry name" value="REC_OmpR_PmrA-like"/>
    <property type="match status" value="1"/>
</dbReference>
<reference evidence="6 7" key="1">
    <citation type="submission" date="2020-06" db="EMBL/GenBank/DDBJ databases">
        <title>Genome sequence of 2 isolates from Red Sea Mangroves.</title>
        <authorList>
            <person name="Sefrji F."/>
            <person name="Michoud G."/>
            <person name="Merlino G."/>
            <person name="Daffonchio D."/>
        </authorList>
    </citation>
    <scope>NUCLEOTIDE SEQUENCE [LARGE SCALE GENOMIC DNA]</scope>
    <source>
        <strain evidence="6 7">R1DC25</strain>
    </source>
</reference>
<dbReference type="EMBL" id="CP058214">
    <property type="protein sequence ID" value="QPC43331.1"/>
    <property type="molecule type" value="Genomic_DNA"/>
</dbReference>
<dbReference type="GO" id="GO:0000156">
    <property type="term" value="F:phosphorelay response regulator activity"/>
    <property type="evidence" value="ECO:0007669"/>
    <property type="project" value="TreeGrafter"/>
</dbReference>
<evidence type="ECO:0000313" key="7">
    <source>
        <dbReference type="Proteomes" id="UP000593594"/>
    </source>
</evidence>
<dbReference type="Gene3D" id="6.10.250.690">
    <property type="match status" value="1"/>
</dbReference>
<dbReference type="RefSeq" id="WP_213160693.1">
    <property type="nucleotide sequence ID" value="NZ_CP058214.1"/>
</dbReference>
<keyword evidence="2" id="KW-0597">Phosphoprotein</keyword>
<dbReference type="GO" id="GO:0000976">
    <property type="term" value="F:transcription cis-regulatory region binding"/>
    <property type="evidence" value="ECO:0007669"/>
    <property type="project" value="TreeGrafter"/>
</dbReference>
<accession>A0A7S8C4P8</accession>
<keyword evidence="1 3" id="KW-0238">DNA-binding</keyword>
<feature type="modified residue" description="4-aspartylphosphate" evidence="2">
    <location>
        <position position="51"/>
    </location>
</feature>
<dbReference type="Gene3D" id="3.40.50.2300">
    <property type="match status" value="1"/>
</dbReference>
<feature type="DNA-binding region" description="OmpR/PhoB-type" evidence="3">
    <location>
        <begin position="124"/>
        <end position="222"/>
    </location>
</feature>
<dbReference type="InterPro" id="IPR039420">
    <property type="entry name" value="WalR-like"/>
</dbReference>
<feature type="domain" description="Response regulatory" evidence="4">
    <location>
        <begin position="2"/>
        <end position="116"/>
    </location>
</feature>
<dbReference type="SMART" id="SM00862">
    <property type="entry name" value="Trans_reg_C"/>
    <property type="match status" value="1"/>
</dbReference>
<evidence type="ECO:0000313" key="6">
    <source>
        <dbReference type="EMBL" id="QPC43331.1"/>
    </source>
</evidence>
<dbReference type="Proteomes" id="UP000593594">
    <property type="component" value="Chromosome"/>
</dbReference>
<dbReference type="InterPro" id="IPR001867">
    <property type="entry name" value="OmpR/PhoB-type_DNA-bd"/>
</dbReference>
<dbReference type="InterPro" id="IPR001789">
    <property type="entry name" value="Sig_transdc_resp-reg_receiver"/>
</dbReference>
<evidence type="ECO:0000256" key="3">
    <source>
        <dbReference type="PROSITE-ProRule" id="PRU01091"/>
    </source>
</evidence>
<dbReference type="GO" id="GO:0005829">
    <property type="term" value="C:cytosol"/>
    <property type="evidence" value="ECO:0007669"/>
    <property type="project" value="TreeGrafter"/>
</dbReference>
<dbReference type="PANTHER" id="PTHR48111">
    <property type="entry name" value="REGULATOR OF RPOS"/>
    <property type="match status" value="1"/>
</dbReference>
<evidence type="ECO:0000259" key="4">
    <source>
        <dbReference type="PROSITE" id="PS50110"/>
    </source>
</evidence>
<dbReference type="PANTHER" id="PTHR48111:SF36">
    <property type="entry name" value="TRANSCRIPTIONAL REGULATORY PROTEIN CUTR"/>
    <property type="match status" value="1"/>
</dbReference>
<dbReference type="SMART" id="SM00448">
    <property type="entry name" value="REC"/>
    <property type="match status" value="1"/>
</dbReference>
<protein>
    <submittedName>
        <fullName evidence="6">Response regulator transcription factor</fullName>
    </submittedName>
</protein>
<dbReference type="GO" id="GO:0006355">
    <property type="term" value="P:regulation of DNA-templated transcription"/>
    <property type="evidence" value="ECO:0007669"/>
    <property type="project" value="InterPro"/>
</dbReference>
<dbReference type="AlphaFoldDB" id="A0A7S8C4P8"/>
<dbReference type="InterPro" id="IPR011006">
    <property type="entry name" value="CheY-like_superfamily"/>
</dbReference>
<keyword evidence="7" id="KW-1185">Reference proteome</keyword>
<dbReference type="InterPro" id="IPR036388">
    <property type="entry name" value="WH-like_DNA-bd_sf"/>
</dbReference>